<name>A0A7M3MER1_9BACT</name>
<keyword evidence="3" id="KW-1185">Reference proteome</keyword>
<gene>
    <name evidence="2" type="ORF">DPQ33_09415</name>
</gene>
<feature type="signal peptide" evidence="1">
    <location>
        <begin position="1"/>
        <end position="23"/>
    </location>
</feature>
<reference evidence="2 3" key="1">
    <citation type="submission" date="2018-06" db="EMBL/GenBank/DDBJ databases">
        <title>Complete genome of Desulfovibrio indonesiensis P37SLT.</title>
        <authorList>
            <person name="Crispim J.S."/>
            <person name="Vidigal P.M.P."/>
            <person name="Silva L.C.F."/>
            <person name="Laguardia C.N."/>
            <person name="Araujo L.C."/>
            <person name="Dias R.S."/>
            <person name="Sousa M.P."/>
            <person name="Paula S.O."/>
            <person name="Silva C."/>
        </authorList>
    </citation>
    <scope>NUCLEOTIDE SEQUENCE [LARGE SCALE GENOMIC DNA]</scope>
    <source>
        <strain evidence="2 3">P37SLT</strain>
    </source>
</reference>
<organism evidence="2 3">
    <name type="scientific">Oceanidesulfovibrio indonesiensis</name>
    <dbReference type="NCBI Taxonomy" id="54767"/>
    <lineage>
        <taxon>Bacteria</taxon>
        <taxon>Pseudomonadati</taxon>
        <taxon>Thermodesulfobacteriota</taxon>
        <taxon>Desulfovibrionia</taxon>
        <taxon>Desulfovibrionales</taxon>
        <taxon>Desulfovibrionaceae</taxon>
        <taxon>Oceanidesulfovibrio</taxon>
    </lineage>
</organism>
<dbReference type="AlphaFoldDB" id="A0A7M3MER1"/>
<proteinExistence type="predicted"/>
<comment type="caution">
    <text evidence="2">The sequence shown here is derived from an EMBL/GenBank/DDBJ whole genome shotgun (WGS) entry which is preliminary data.</text>
</comment>
<feature type="chain" id="PRO_5029493735" evidence="1">
    <location>
        <begin position="24"/>
        <end position="108"/>
    </location>
</feature>
<protein>
    <submittedName>
        <fullName evidence="2">Uncharacterized protein</fullName>
    </submittedName>
</protein>
<evidence type="ECO:0000313" key="2">
    <source>
        <dbReference type="EMBL" id="TVM17385.1"/>
    </source>
</evidence>
<dbReference type="EMBL" id="QMIE01000007">
    <property type="protein sequence ID" value="TVM17385.1"/>
    <property type="molecule type" value="Genomic_DNA"/>
</dbReference>
<keyword evidence="1" id="KW-0732">Signal</keyword>
<accession>A0A7M3MER1</accession>
<sequence>MSTCSQTVLVLLLAALLVLPACGDDRRALAGSYTARSEAGATVNLVLKHDGKGAWTHGGITASITWERRSENAIWLRTKDGGVLRGQLNNGGIVLELPGGDVFTFTKP</sequence>
<evidence type="ECO:0000256" key="1">
    <source>
        <dbReference type="SAM" id="SignalP"/>
    </source>
</evidence>
<dbReference type="Proteomes" id="UP000448292">
    <property type="component" value="Unassembled WGS sequence"/>
</dbReference>
<evidence type="ECO:0000313" key="3">
    <source>
        <dbReference type="Proteomes" id="UP000448292"/>
    </source>
</evidence>